<gene>
    <name evidence="1" type="ORF">GBF38_001950</name>
</gene>
<comment type="caution">
    <text evidence="1">The sequence shown here is derived from an EMBL/GenBank/DDBJ whole genome shotgun (WGS) entry which is preliminary data.</text>
</comment>
<reference evidence="1" key="1">
    <citation type="submission" date="2020-04" db="EMBL/GenBank/DDBJ databases">
        <title>A chromosome-scale assembly and high-density genetic map of the yellow drum (Nibea albiflora) genome.</title>
        <authorList>
            <person name="Xu D."/>
            <person name="Zhang W."/>
            <person name="Chen R."/>
            <person name="Tan P."/>
            <person name="Wang L."/>
            <person name="Song H."/>
            <person name="Tian L."/>
            <person name="Zhu Q."/>
            <person name="Wang B."/>
        </authorList>
    </citation>
    <scope>NUCLEOTIDE SEQUENCE</scope>
    <source>
        <strain evidence="1">ZJHYS-2018</strain>
    </source>
</reference>
<evidence type="ECO:0000313" key="2">
    <source>
        <dbReference type="Proteomes" id="UP000805704"/>
    </source>
</evidence>
<evidence type="ECO:0000313" key="1">
    <source>
        <dbReference type="EMBL" id="KAG7999886.1"/>
    </source>
</evidence>
<accession>A0ACB7EGB3</accession>
<name>A0ACB7EGB3_NIBAL</name>
<dbReference type="Proteomes" id="UP000805704">
    <property type="component" value="Chromosome 9"/>
</dbReference>
<sequence>MEAATGNSGVCSGESGRRPEREQRRPLRQRRLRWWCYGDLEQRALTEEDAHLIPWGWRGGVVVVVVVEGGKTEGGGGGGGSLRIINAVLGSADPDELGSSKSSSFFRVSVGMESERASELRG</sequence>
<protein>
    <submittedName>
        <fullName evidence="1">Uncharacterized protein</fullName>
    </submittedName>
</protein>
<keyword evidence="2" id="KW-1185">Reference proteome</keyword>
<organism evidence="1 2">
    <name type="scientific">Nibea albiflora</name>
    <name type="common">Yellow drum</name>
    <name type="synonym">Corvina albiflora</name>
    <dbReference type="NCBI Taxonomy" id="240163"/>
    <lineage>
        <taxon>Eukaryota</taxon>
        <taxon>Metazoa</taxon>
        <taxon>Chordata</taxon>
        <taxon>Craniata</taxon>
        <taxon>Vertebrata</taxon>
        <taxon>Euteleostomi</taxon>
        <taxon>Actinopterygii</taxon>
        <taxon>Neopterygii</taxon>
        <taxon>Teleostei</taxon>
        <taxon>Neoteleostei</taxon>
        <taxon>Acanthomorphata</taxon>
        <taxon>Eupercaria</taxon>
        <taxon>Sciaenidae</taxon>
        <taxon>Nibea</taxon>
    </lineage>
</organism>
<dbReference type="EMBL" id="CM024797">
    <property type="protein sequence ID" value="KAG7999886.1"/>
    <property type="molecule type" value="Genomic_DNA"/>
</dbReference>
<proteinExistence type="predicted"/>